<dbReference type="Gene3D" id="3.30.530.20">
    <property type="match status" value="1"/>
</dbReference>
<dbReference type="EMBL" id="HBHI01001527">
    <property type="protein sequence ID" value="CAD9656941.1"/>
    <property type="molecule type" value="Transcribed_RNA"/>
</dbReference>
<proteinExistence type="predicted"/>
<accession>A0A7S2R0C2</accession>
<keyword evidence="1" id="KW-0732">Signal</keyword>
<feature type="signal peptide" evidence="1">
    <location>
        <begin position="1"/>
        <end position="30"/>
    </location>
</feature>
<evidence type="ECO:0000256" key="1">
    <source>
        <dbReference type="SAM" id="SignalP"/>
    </source>
</evidence>
<reference evidence="2" key="1">
    <citation type="submission" date="2021-01" db="EMBL/GenBank/DDBJ databases">
        <authorList>
            <person name="Corre E."/>
            <person name="Pelletier E."/>
            <person name="Niang G."/>
            <person name="Scheremetjew M."/>
            <person name="Finn R."/>
            <person name="Kale V."/>
            <person name="Holt S."/>
            <person name="Cochrane G."/>
            <person name="Meng A."/>
            <person name="Brown T."/>
            <person name="Cohen L."/>
        </authorList>
    </citation>
    <scope>NUCLEOTIDE SEQUENCE</scope>
    <source>
        <strain evidence="2">CCMP1452</strain>
    </source>
</reference>
<dbReference type="SUPFAM" id="SSF55961">
    <property type="entry name" value="Bet v1-like"/>
    <property type="match status" value="1"/>
</dbReference>
<name>A0A7S2R0C2_9STRA</name>
<gene>
    <name evidence="2" type="ORF">EANT1437_LOCUS740</name>
</gene>
<feature type="chain" id="PRO_5030991340" description="Coenzyme Q-binding protein COQ10 START domain-containing protein" evidence="1">
    <location>
        <begin position="31"/>
        <end position="330"/>
    </location>
</feature>
<organism evidence="2">
    <name type="scientific">Eucampia antarctica</name>
    <dbReference type="NCBI Taxonomy" id="49252"/>
    <lineage>
        <taxon>Eukaryota</taxon>
        <taxon>Sar</taxon>
        <taxon>Stramenopiles</taxon>
        <taxon>Ochrophyta</taxon>
        <taxon>Bacillariophyta</taxon>
        <taxon>Mediophyceae</taxon>
        <taxon>Biddulphiophycidae</taxon>
        <taxon>Hemiaulales</taxon>
        <taxon>Hemiaulaceae</taxon>
        <taxon>Eucampia</taxon>
    </lineage>
</organism>
<dbReference type="InterPro" id="IPR023393">
    <property type="entry name" value="START-like_dom_sf"/>
</dbReference>
<protein>
    <recommendedName>
        <fullName evidence="3">Coenzyme Q-binding protein COQ10 START domain-containing protein</fullName>
    </recommendedName>
</protein>
<evidence type="ECO:0008006" key="3">
    <source>
        <dbReference type="Google" id="ProtNLM"/>
    </source>
</evidence>
<evidence type="ECO:0000313" key="2">
    <source>
        <dbReference type="EMBL" id="CAD9656941.1"/>
    </source>
</evidence>
<sequence length="330" mass="37781">MWFFKSSILVWCGVLLVTTVFMAPKSLCEASSFSEPHPHNGKVTPFEPGDPKVPLDGKALQILESGKPYKTQIDSGAGGRGLVVQDVHAPSDVVWGRILDYDNYSKMVPKTVDSRNYDVTKMKPSKKDPLSEIIFTRMKVGLPLLKLEFFIKHLYYPSLNSLTWTLDYTKKSDFDDSCGYWYIIPHPDKPQSWTRVYYSVEVSMFDWIPKFALDFISAKALVDATAWVKKFSELEYQKQGGDTATLTSDESCEEGTTCTQKKKKKKIFNLFKKFRKDSKKAIIDEIQPVSDDVEVSEELEQETLVTWNRIILLTVVTTLTVYNFNLWSTR</sequence>
<dbReference type="AlphaFoldDB" id="A0A7S2R0C2"/>